<dbReference type="InterPro" id="IPR013088">
    <property type="entry name" value="Znf_NHR/GATA"/>
</dbReference>
<dbReference type="AlphaFoldDB" id="A0AAV8SBK0"/>
<name>A0AAV8SBK0_9ROSI</name>
<proteinExistence type="inferred from homology"/>
<keyword evidence="2 9" id="KW-0863">Zinc-finger</keyword>
<dbReference type="EMBL" id="JAIWQS010000012">
    <property type="protein sequence ID" value="KAJ8749418.1"/>
    <property type="molecule type" value="Genomic_DNA"/>
</dbReference>
<keyword evidence="12" id="KW-1185">Reference proteome</keyword>
<dbReference type="GO" id="GO:0006355">
    <property type="term" value="P:regulation of DNA-templated transcription"/>
    <property type="evidence" value="ECO:0007669"/>
    <property type="project" value="InterPro"/>
</dbReference>
<comment type="similarity">
    <text evidence="7">Belongs to the type IV zinc-finger family. Class B subfamily.</text>
</comment>
<evidence type="ECO:0000259" key="10">
    <source>
        <dbReference type="PROSITE" id="PS50114"/>
    </source>
</evidence>
<evidence type="ECO:0000313" key="12">
    <source>
        <dbReference type="Proteomes" id="UP001159364"/>
    </source>
</evidence>
<keyword evidence="1" id="KW-0479">Metal-binding</keyword>
<dbReference type="CDD" id="cd00202">
    <property type="entry name" value="ZnF_GATA"/>
    <property type="match status" value="1"/>
</dbReference>
<gene>
    <name evidence="11" type="ORF">K2173_025462</name>
</gene>
<sequence length="161" mass="17906">MCFRYIRPSSLSLQNLYDIPTSVPLIMDSNAKGSKTEDMNNSTNTKCNELKSCVDCHTTRTPCWRSGPDGPRTLCNACGIRYRKEKRAVLGLHKPGTERGKKKIGRSNSADKMGVSSKMGLAGLLGYRRDLILQEKWKRKLGEEEEAAILLMTLSCGSVYA</sequence>
<comment type="function">
    <text evidence="8">Transcriptional regulator that specifically binds 5'-GATA-3' or 5'-GAT-3' motifs within gene promoters.</text>
</comment>
<keyword evidence="3" id="KW-0862">Zinc</keyword>
<dbReference type="PANTHER" id="PTHR47172:SF9">
    <property type="entry name" value="GATA TRANSCRIPTION FACTOR 23"/>
    <property type="match status" value="1"/>
</dbReference>
<dbReference type="SMART" id="SM00401">
    <property type="entry name" value="ZnF_GATA"/>
    <property type="match status" value="1"/>
</dbReference>
<evidence type="ECO:0000256" key="9">
    <source>
        <dbReference type="PROSITE-ProRule" id="PRU00094"/>
    </source>
</evidence>
<evidence type="ECO:0000256" key="8">
    <source>
        <dbReference type="ARBA" id="ARBA00037539"/>
    </source>
</evidence>
<dbReference type="PANTHER" id="PTHR47172">
    <property type="entry name" value="OS01G0976800 PROTEIN"/>
    <property type="match status" value="1"/>
</dbReference>
<evidence type="ECO:0000256" key="1">
    <source>
        <dbReference type="ARBA" id="ARBA00022723"/>
    </source>
</evidence>
<keyword evidence="4" id="KW-0805">Transcription regulation</keyword>
<evidence type="ECO:0000313" key="11">
    <source>
        <dbReference type="EMBL" id="KAJ8749418.1"/>
    </source>
</evidence>
<dbReference type="GO" id="GO:0043565">
    <property type="term" value="F:sequence-specific DNA binding"/>
    <property type="evidence" value="ECO:0007669"/>
    <property type="project" value="InterPro"/>
</dbReference>
<reference evidence="11 12" key="1">
    <citation type="submission" date="2021-09" db="EMBL/GenBank/DDBJ databases">
        <title>Genomic insights and catalytic innovation underlie evolution of tropane alkaloids biosynthesis.</title>
        <authorList>
            <person name="Wang Y.-J."/>
            <person name="Tian T."/>
            <person name="Huang J.-P."/>
            <person name="Huang S.-X."/>
        </authorList>
    </citation>
    <scope>NUCLEOTIDE SEQUENCE [LARGE SCALE GENOMIC DNA]</scope>
    <source>
        <strain evidence="11">KIB-2018</strain>
        <tissue evidence="11">Leaf</tissue>
    </source>
</reference>
<evidence type="ECO:0000256" key="6">
    <source>
        <dbReference type="ARBA" id="ARBA00023163"/>
    </source>
</evidence>
<keyword evidence="5" id="KW-0238">DNA-binding</keyword>
<protein>
    <recommendedName>
        <fullName evidence="10">GATA-type domain-containing protein</fullName>
    </recommendedName>
</protein>
<dbReference type="GO" id="GO:0008270">
    <property type="term" value="F:zinc ion binding"/>
    <property type="evidence" value="ECO:0007669"/>
    <property type="project" value="UniProtKB-KW"/>
</dbReference>
<evidence type="ECO:0000256" key="2">
    <source>
        <dbReference type="ARBA" id="ARBA00022771"/>
    </source>
</evidence>
<organism evidence="11 12">
    <name type="scientific">Erythroxylum novogranatense</name>
    <dbReference type="NCBI Taxonomy" id="1862640"/>
    <lineage>
        <taxon>Eukaryota</taxon>
        <taxon>Viridiplantae</taxon>
        <taxon>Streptophyta</taxon>
        <taxon>Embryophyta</taxon>
        <taxon>Tracheophyta</taxon>
        <taxon>Spermatophyta</taxon>
        <taxon>Magnoliopsida</taxon>
        <taxon>eudicotyledons</taxon>
        <taxon>Gunneridae</taxon>
        <taxon>Pentapetalae</taxon>
        <taxon>rosids</taxon>
        <taxon>fabids</taxon>
        <taxon>Malpighiales</taxon>
        <taxon>Erythroxylaceae</taxon>
        <taxon>Erythroxylum</taxon>
    </lineage>
</organism>
<dbReference type="Pfam" id="PF00320">
    <property type="entry name" value="GATA"/>
    <property type="match status" value="1"/>
</dbReference>
<keyword evidence="6" id="KW-0804">Transcription</keyword>
<dbReference type="SUPFAM" id="SSF57716">
    <property type="entry name" value="Glucocorticoid receptor-like (DNA-binding domain)"/>
    <property type="match status" value="1"/>
</dbReference>
<evidence type="ECO:0000256" key="5">
    <source>
        <dbReference type="ARBA" id="ARBA00023125"/>
    </source>
</evidence>
<dbReference type="Proteomes" id="UP001159364">
    <property type="component" value="Linkage Group LG12"/>
</dbReference>
<dbReference type="PROSITE" id="PS00344">
    <property type="entry name" value="GATA_ZN_FINGER_1"/>
    <property type="match status" value="1"/>
</dbReference>
<comment type="caution">
    <text evidence="11">The sequence shown here is derived from an EMBL/GenBank/DDBJ whole genome shotgun (WGS) entry which is preliminary data.</text>
</comment>
<dbReference type="Gene3D" id="3.30.50.10">
    <property type="entry name" value="Erythroid Transcription Factor GATA-1, subunit A"/>
    <property type="match status" value="1"/>
</dbReference>
<evidence type="ECO:0000256" key="3">
    <source>
        <dbReference type="ARBA" id="ARBA00022833"/>
    </source>
</evidence>
<dbReference type="PROSITE" id="PS50114">
    <property type="entry name" value="GATA_ZN_FINGER_2"/>
    <property type="match status" value="1"/>
</dbReference>
<feature type="domain" description="GATA-type" evidence="10">
    <location>
        <begin position="47"/>
        <end position="83"/>
    </location>
</feature>
<evidence type="ECO:0000256" key="4">
    <source>
        <dbReference type="ARBA" id="ARBA00023015"/>
    </source>
</evidence>
<accession>A0AAV8SBK0</accession>
<evidence type="ECO:0000256" key="7">
    <source>
        <dbReference type="ARBA" id="ARBA00024019"/>
    </source>
</evidence>
<dbReference type="InterPro" id="IPR000679">
    <property type="entry name" value="Znf_GATA"/>
</dbReference>